<gene>
    <name evidence="1" type="ORF">G9U52_01155</name>
</gene>
<sequence length="163" mass="19279">MKNDREKRALERAAVRIMIEIYNRNHDNKLRLLYQQEKPDAVLEDAYRRKIGMEITHLFYDAEEAKRLLGRSIDNIQRLAVIEQLIDVLNLRIQIKESKIQTYSNAYPNSLIIRNLSSSFGMSQILQAKDSLRPPLGKFTNIWFLSRDGSNDWLMKDLNRIWD</sequence>
<dbReference type="EMBL" id="JAAOIW010000001">
    <property type="protein sequence ID" value="NHN28434.1"/>
    <property type="molecule type" value="Genomic_DNA"/>
</dbReference>
<dbReference type="Proteomes" id="UP001165962">
    <property type="component" value="Unassembled WGS sequence"/>
</dbReference>
<proteinExistence type="predicted"/>
<evidence type="ECO:0000313" key="1">
    <source>
        <dbReference type="EMBL" id="NHN28434.1"/>
    </source>
</evidence>
<evidence type="ECO:0000313" key="2">
    <source>
        <dbReference type="Proteomes" id="UP001165962"/>
    </source>
</evidence>
<accession>A0ABX0J380</accession>
<keyword evidence="2" id="KW-1185">Reference proteome</keyword>
<reference evidence="1" key="1">
    <citation type="submission" date="2020-03" db="EMBL/GenBank/DDBJ databases">
        <title>Draft sequencing of Paenibacilllus sp. S3N08.</title>
        <authorList>
            <person name="Kim D.-U."/>
        </authorList>
    </citation>
    <scope>NUCLEOTIDE SEQUENCE</scope>
    <source>
        <strain evidence="1">S3N08</strain>
    </source>
</reference>
<name>A0ABX0J380_9BACL</name>
<dbReference type="RefSeq" id="WP_166144937.1">
    <property type="nucleotide sequence ID" value="NZ_JAAOIW010000001.1"/>
</dbReference>
<protein>
    <submittedName>
        <fullName evidence="1">Uncharacterized protein</fullName>
    </submittedName>
</protein>
<comment type="caution">
    <text evidence="1">The sequence shown here is derived from an EMBL/GenBank/DDBJ whole genome shotgun (WGS) entry which is preliminary data.</text>
</comment>
<organism evidence="1 2">
    <name type="scientific">Paenibacillus agricola</name>
    <dbReference type="NCBI Taxonomy" id="2716264"/>
    <lineage>
        <taxon>Bacteria</taxon>
        <taxon>Bacillati</taxon>
        <taxon>Bacillota</taxon>
        <taxon>Bacilli</taxon>
        <taxon>Bacillales</taxon>
        <taxon>Paenibacillaceae</taxon>
        <taxon>Paenibacillus</taxon>
    </lineage>
</organism>